<keyword evidence="2" id="KW-0694">RNA-binding</keyword>
<feature type="region of interest" description="Disordered" evidence="3">
    <location>
        <begin position="135"/>
        <end position="179"/>
    </location>
</feature>
<dbReference type="GO" id="GO:0005737">
    <property type="term" value="C:cytoplasm"/>
    <property type="evidence" value="ECO:0007669"/>
    <property type="project" value="TreeGrafter"/>
</dbReference>
<feature type="compositionally biased region" description="Basic and acidic residues" evidence="3">
    <location>
        <begin position="160"/>
        <end position="170"/>
    </location>
</feature>
<accession>A0A3Q4HMQ3</accession>
<dbReference type="OMA" id="FMEPRGW"/>
<dbReference type="InterPro" id="IPR026502">
    <property type="entry name" value="SLBP1/SLBP2"/>
</dbReference>
<dbReference type="InterPro" id="IPR038294">
    <property type="entry name" value="SLBP_RNA_bind_sf"/>
</dbReference>
<evidence type="ECO:0000256" key="2">
    <source>
        <dbReference type="ARBA" id="ARBA00022884"/>
    </source>
</evidence>
<sequence>EAFIKPSLLQSQQVYQPAHLHDAWSTDGSDLSDPVLTTTASGCSAPEPWLLPGCSSVYDSLVRYEILLQRGGVSVARGKPRRSSILERCILKVSTSSVAVGTDDVDSRSTARCWSLFFAGFPFLICGSVKAPHQPLLPPPAGPDQHGDQRRGSETAAETDPVRHLRDPKLHPSTPNKYRKYSRRSWDMQVRLWRRALHLWDPPTGAQPDAADTPDPVEQLRRALRSPPGLNYSLSSQLTTDDSMTDWLHLLMETDHGQGEVPQPAGGDS</sequence>
<dbReference type="GO" id="GO:0040016">
    <property type="term" value="P:embryonic cleavage"/>
    <property type="evidence" value="ECO:0007669"/>
    <property type="project" value="Ensembl"/>
</dbReference>
<dbReference type="GO" id="GO:0071204">
    <property type="term" value="C:histone pre-mRNA 3'end processing complex"/>
    <property type="evidence" value="ECO:0007669"/>
    <property type="project" value="TreeGrafter"/>
</dbReference>
<dbReference type="Gene3D" id="1.10.8.1120">
    <property type="entry name" value="Histone RNA hairpin-binding protein RNA-binding domain"/>
    <property type="match status" value="1"/>
</dbReference>
<protein>
    <submittedName>
        <fullName evidence="5">Stem-loop binding protein 2</fullName>
    </submittedName>
</protein>
<dbReference type="GO" id="GO:0006398">
    <property type="term" value="P:mRNA 3'-end processing by stem-loop binding and cleavage"/>
    <property type="evidence" value="ECO:0007669"/>
    <property type="project" value="TreeGrafter"/>
</dbReference>
<dbReference type="Ensembl" id="ENSNBRT00000023974.1">
    <property type="protein sequence ID" value="ENSNBRP00000023361.1"/>
    <property type="gene ID" value="ENSNBRG00000017849.1"/>
</dbReference>
<reference evidence="5" key="2">
    <citation type="submission" date="2025-09" db="UniProtKB">
        <authorList>
            <consortium name="Ensembl"/>
        </authorList>
    </citation>
    <scope>IDENTIFICATION</scope>
</reference>
<dbReference type="Pfam" id="PF15247">
    <property type="entry name" value="SLBP_RNA_bind"/>
    <property type="match status" value="1"/>
</dbReference>
<reference evidence="5" key="1">
    <citation type="submission" date="2025-08" db="UniProtKB">
        <authorList>
            <consortium name="Ensembl"/>
        </authorList>
    </citation>
    <scope>IDENTIFICATION</scope>
</reference>
<proteinExistence type="inferred from homology"/>
<dbReference type="STRING" id="32507.ENSNBRP00000023361"/>
<dbReference type="PANTHER" id="PTHR17408:SF11">
    <property type="entry name" value="STEM-LOOP BINDING PROTEIN-LIKE"/>
    <property type="match status" value="1"/>
</dbReference>
<evidence type="ECO:0000313" key="6">
    <source>
        <dbReference type="Proteomes" id="UP000261580"/>
    </source>
</evidence>
<dbReference type="AlphaFoldDB" id="A0A3Q4HMQ3"/>
<name>A0A3Q4HMQ3_NEOBR</name>
<dbReference type="Proteomes" id="UP000261580">
    <property type="component" value="Unassembled WGS sequence"/>
</dbReference>
<dbReference type="GeneTree" id="ENSGT00940000164705"/>
<evidence type="ECO:0000256" key="1">
    <source>
        <dbReference type="ARBA" id="ARBA00006151"/>
    </source>
</evidence>
<keyword evidence="6" id="KW-1185">Reference proteome</keyword>
<dbReference type="InterPro" id="IPR029344">
    <property type="entry name" value="SLBP_RNA_bind"/>
</dbReference>
<evidence type="ECO:0000259" key="4">
    <source>
        <dbReference type="Pfam" id="PF15247"/>
    </source>
</evidence>
<dbReference type="GO" id="GO:0051028">
    <property type="term" value="P:mRNA transport"/>
    <property type="evidence" value="ECO:0007669"/>
    <property type="project" value="TreeGrafter"/>
</dbReference>
<comment type="similarity">
    <text evidence="1">Belongs to the SLBP family.</text>
</comment>
<evidence type="ECO:0000256" key="3">
    <source>
        <dbReference type="SAM" id="MobiDB-lite"/>
    </source>
</evidence>
<dbReference type="Bgee" id="ENSNBRG00000017849">
    <property type="expression patterns" value="Expressed in brain"/>
</dbReference>
<dbReference type="GO" id="GO:0048477">
    <property type="term" value="P:oogenesis"/>
    <property type="evidence" value="ECO:0007669"/>
    <property type="project" value="Ensembl"/>
</dbReference>
<evidence type="ECO:0000313" key="5">
    <source>
        <dbReference type="Ensembl" id="ENSNBRP00000023361.1"/>
    </source>
</evidence>
<dbReference type="GO" id="GO:0071207">
    <property type="term" value="F:histone pre-mRNA stem-loop binding"/>
    <property type="evidence" value="ECO:0007669"/>
    <property type="project" value="Ensembl"/>
</dbReference>
<organism evidence="5 6">
    <name type="scientific">Neolamprologus brichardi</name>
    <name type="common">Fairy cichlid</name>
    <name type="synonym">Lamprologus brichardi</name>
    <dbReference type="NCBI Taxonomy" id="32507"/>
    <lineage>
        <taxon>Eukaryota</taxon>
        <taxon>Metazoa</taxon>
        <taxon>Chordata</taxon>
        <taxon>Craniata</taxon>
        <taxon>Vertebrata</taxon>
        <taxon>Euteleostomi</taxon>
        <taxon>Actinopterygii</taxon>
        <taxon>Neopterygii</taxon>
        <taxon>Teleostei</taxon>
        <taxon>Neoteleostei</taxon>
        <taxon>Acanthomorphata</taxon>
        <taxon>Ovalentaria</taxon>
        <taxon>Cichlomorphae</taxon>
        <taxon>Cichliformes</taxon>
        <taxon>Cichlidae</taxon>
        <taxon>African cichlids</taxon>
        <taxon>Pseudocrenilabrinae</taxon>
        <taxon>Lamprologini</taxon>
        <taxon>Neolamprologus</taxon>
    </lineage>
</organism>
<feature type="domain" description="Histone RNA hairpin-binding protein RNA-binding" evidence="4">
    <location>
        <begin position="163"/>
        <end position="202"/>
    </location>
</feature>
<dbReference type="PANTHER" id="PTHR17408">
    <property type="entry name" value="HISTONE RNA HAIRPIN-BINDING PROTEIN"/>
    <property type="match status" value="1"/>
</dbReference>
<dbReference type="GO" id="GO:0003729">
    <property type="term" value="F:mRNA binding"/>
    <property type="evidence" value="ECO:0007669"/>
    <property type="project" value="InterPro"/>
</dbReference>